<organism evidence="2">
    <name type="scientific">Cacopsylla melanoneura</name>
    <dbReference type="NCBI Taxonomy" id="428564"/>
    <lineage>
        <taxon>Eukaryota</taxon>
        <taxon>Metazoa</taxon>
        <taxon>Ecdysozoa</taxon>
        <taxon>Arthropoda</taxon>
        <taxon>Hexapoda</taxon>
        <taxon>Insecta</taxon>
        <taxon>Pterygota</taxon>
        <taxon>Neoptera</taxon>
        <taxon>Paraneoptera</taxon>
        <taxon>Hemiptera</taxon>
        <taxon>Sternorrhyncha</taxon>
        <taxon>Psylloidea</taxon>
        <taxon>Psyllidae</taxon>
        <taxon>Psyllinae</taxon>
        <taxon>Cacopsylla</taxon>
    </lineage>
</organism>
<accession>A0A8D8QQ66</accession>
<feature type="compositionally biased region" description="Basic residues" evidence="1">
    <location>
        <begin position="82"/>
        <end position="91"/>
    </location>
</feature>
<feature type="region of interest" description="Disordered" evidence="1">
    <location>
        <begin position="29"/>
        <end position="94"/>
    </location>
</feature>
<dbReference type="EMBL" id="HBUF01093360">
    <property type="protein sequence ID" value="CAG6636235.1"/>
    <property type="molecule type" value="Transcribed_RNA"/>
</dbReference>
<dbReference type="AlphaFoldDB" id="A0A8D8QQ66"/>
<reference evidence="2" key="1">
    <citation type="submission" date="2021-05" db="EMBL/GenBank/DDBJ databases">
        <authorList>
            <person name="Alioto T."/>
            <person name="Alioto T."/>
            <person name="Gomez Garrido J."/>
        </authorList>
    </citation>
    <scope>NUCLEOTIDE SEQUENCE</scope>
</reference>
<evidence type="ECO:0000256" key="1">
    <source>
        <dbReference type="SAM" id="MobiDB-lite"/>
    </source>
</evidence>
<sequence>MALNPPRRKIQEQYNGTHHRKYCTGNEFEVPHEPRHQSPVRKRSSPLVLLPGPLQKTGPPIPPPHPSIRPPPPTTYNLPPRSYHRHPKRPNVHLPAQSTDWVMGLGSWPLVQAARNC</sequence>
<protein>
    <submittedName>
        <fullName evidence="2">Uncharacterized protein</fullName>
    </submittedName>
</protein>
<proteinExistence type="predicted"/>
<name>A0A8D8QQ66_9HEMI</name>
<evidence type="ECO:0000313" key="2">
    <source>
        <dbReference type="EMBL" id="CAG6636235.1"/>
    </source>
</evidence>
<feature type="compositionally biased region" description="Pro residues" evidence="1">
    <location>
        <begin position="59"/>
        <end position="74"/>
    </location>
</feature>